<gene>
    <name evidence="2" type="ORF">ABIV_0271</name>
</gene>
<keyword evidence="1" id="KW-1133">Transmembrane helix</keyword>
<dbReference type="EMBL" id="CP031217">
    <property type="protein sequence ID" value="AXH11303.1"/>
    <property type="molecule type" value="Genomic_DNA"/>
</dbReference>
<protein>
    <submittedName>
        <fullName evidence="2">Branched-chain amino acid transport protein, AzlD family</fullName>
    </submittedName>
</protein>
<dbReference type="AlphaFoldDB" id="A0AB33GDS6"/>
<keyword evidence="1" id="KW-0472">Membrane</keyword>
<dbReference type="Pfam" id="PF05437">
    <property type="entry name" value="AzlD"/>
    <property type="match status" value="1"/>
</dbReference>
<evidence type="ECO:0000256" key="1">
    <source>
        <dbReference type="SAM" id="Phobius"/>
    </source>
</evidence>
<evidence type="ECO:0000313" key="2">
    <source>
        <dbReference type="EMBL" id="AXH11303.1"/>
    </source>
</evidence>
<dbReference type="KEGG" id="hbv:ABIV_0271"/>
<feature type="transmembrane region" description="Helical" evidence="1">
    <location>
        <begin position="40"/>
        <end position="58"/>
    </location>
</feature>
<evidence type="ECO:0000313" key="3">
    <source>
        <dbReference type="Proteomes" id="UP000253850"/>
    </source>
</evidence>
<dbReference type="InterPro" id="IPR008407">
    <property type="entry name" value="Brnchd-chn_aa_trnsp_AzlD"/>
</dbReference>
<accession>A0AB33GDS6</accession>
<dbReference type="PIRSF" id="PIRSF003203">
    <property type="entry name" value="AzlD"/>
    <property type="match status" value="1"/>
</dbReference>
<organism evidence="2 3">
    <name type="scientific">Halarcobacter bivalviorum</name>
    <dbReference type="NCBI Taxonomy" id="663364"/>
    <lineage>
        <taxon>Bacteria</taxon>
        <taxon>Pseudomonadati</taxon>
        <taxon>Campylobacterota</taxon>
        <taxon>Epsilonproteobacteria</taxon>
        <taxon>Campylobacterales</taxon>
        <taxon>Arcobacteraceae</taxon>
        <taxon>Halarcobacter</taxon>
    </lineage>
</organism>
<feature type="transmembrane region" description="Helical" evidence="1">
    <location>
        <begin position="7"/>
        <end position="28"/>
    </location>
</feature>
<reference evidence="2 3" key="1">
    <citation type="submission" date="2018-07" db="EMBL/GenBank/DDBJ databases">
        <title>Complete genome of the Arcobacter bivalviorum type strain LMG 26154.</title>
        <authorList>
            <person name="Miller W.G."/>
            <person name="Yee E."/>
            <person name="Bono J.L."/>
        </authorList>
    </citation>
    <scope>NUCLEOTIDE SEQUENCE [LARGE SCALE GENOMIC DNA]</scope>
    <source>
        <strain evidence="2 3">LMG 26154</strain>
    </source>
</reference>
<name>A0AB33GDS6_9BACT</name>
<dbReference type="Proteomes" id="UP000253850">
    <property type="component" value="Chromosome"/>
</dbReference>
<sequence>MMSSMELYIAIAIMALVNFLTRVFPFIFFAKRDLPQSLNFIEKFFPATIMTILVFYTLKDINFSLYPYGIKELAGIFFTAVLHLVLKNYLISIFLGTIFYMALVQYL</sequence>
<proteinExistence type="predicted"/>
<keyword evidence="1" id="KW-0812">Transmembrane</keyword>